<dbReference type="EMBL" id="CP032624">
    <property type="protein sequence ID" value="AYG02384.1"/>
    <property type="molecule type" value="Genomic_DNA"/>
</dbReference>
<dbReference type="AlphaFoldDB" id="A0A387BJQ4"/>
<gene>
    <name evidence="1" type="ORF">D7I44_01765</name>
</gene>
<reference evidence="1 2" key="1">
    <citation type="submission" date="2018-09" db="EMBL/GenBank/DDBJ databases">
        <title>Genome sequencing of strain 2DFW10M-5.</title>
        <authorList>
            <person name="Heo J."/>
            <person name="Kim S.-J."/>
            <person name="Kwon S.-W."/>
        </authorList>
    </citation>
    <scope>NUCLEOTIDE SEQUENCE [LARGE SCALE GENOMIC DNA]</scope>
    <source>
        <strain evidence="1 2">2DFW10M-5</strain>
    </source>
</reference>
<organism evidence="1 2">
    <name type="scientific">Gryllotalpicola protaetiae</name>
    <dbReference type="NCBI Taxonomy" id="2419771"/>
    <lineage>
        <taxon>Bacteria</taxon>
        <taxon>Bacillati</taxon>
        <taxon>Actinomycetota</taxon>
        <taxon>Actinomycetes</taxon>
        <taxon>Micrococcales</taxon>
        <taxon>Microbacteriaceae</taxon>
        <taxon>Gryllotalpicola</taxon>
    </lineage>
</organism>
<keyword evidence="2" id="KW-1185">Reference proteome</keyword>
<dbReference type="Proteomes" id="UP000275069">
    <property type="component" value="Chromosome"/>
</dbReference>
<dbReference type="KEGG" id="gry:D7I44_01765"/>
<dbReference type="OrthoDB" id="9971396at2"/>
<sequence length="64" mass="7433">MLSAETIAHLIELPGVYDGWSVAVLKDGTYVNRWAYEDDPARPLEGYERRYRATQECIENWGQE</sequence>
<evidence type="ECO:0000313" key="2">
    <source>
        <dbReference type="Proteomes" id="UP000275069"/>
    </source>
</evidence>
<accession>A0A387BJQ4</accession>
<proteinExistence type="predicted"/>
<name>A0A387BJQ4_9MICO</name>
<protein>
    <submittedName>
        <fullName evidence="1">Uncharacterized protein</fullName>
    </submittedName>
</protein>
<evidence type="ECO:0000313" key="1">
    <source>
        <dbReference type="EMBL" id="AYG02384.1"/>
    </source>
</evidence>
<dbReference type="RefSeq" id="WP_120787918.1">
    <property type="nucleotide sequence ID" value="NZ_CP032624.1"/>
</dbReference>